<reference evidence="1 4" key="1">
    <citation type="submission" date="2016-10" db="EMBL/GenBank/DDBJ databases">
        <authorList>
            <person name="de Groot N.N."/>
        </authorList>
    </citation>
    <scope>NUCLEOTIDE SEQUENCE [LARGE SCALE GENOMIC DNA]</scope>
    <source>
        <strain evidence="1 4">CCM 7361</strain>
    </source>
</reference>
<evidence type="ECO:0000313" key="2">
    <source>
        <dbReference type="EMBL" id="SNT44417.1"/>
    </source>
</evidence>
<sequence length="572" mass="63793">MTHSLPDRVAPGFCVVFVTHGGALEYKAALLATSLRARLGEKVPILAALATPASSWGALSEASHNLYDRLAIPIREIENPFGTAYPIGNKFAALALGEGYEHTLFLDTDMYCLHAPDFDALRQAEAALKPADMALVPTDANYWGRLYGVLGLDLPQMRVLASHDQEVMPGYFNAGFIWVRDAGQFAASWLRVAKCLVEEPGLEHKWPWLDQLALPLALVQLQKRIRSLDERYNFPLHLKPLGKSGRGPFFCHYHDLPVLAREPELLGDMQGLQQRFPELAEVLRQSVDVQAYSPAWFAGSGVSPCLEDAGRDLLITGLPRSGTSHLCRLLSERRDTVIINEPAEVFPALASGATPWGIPRLYGELRRDLLAGLPVPNKHVEGRLVDDTAREFDHRLPYRAQLQSRSFTLGTKNTLAYLSRLPELHRVMPDATCIALVRHPYDSLSSWKRTFEHLRTAAVQAQPVGHPDDPGLSGWQRKMLREVVACDCLPVRRALWWRYLACQLLEMEQHLRWMRYEDLVSEPSGMLDRLLGSASLPDQAPLSCLGNEMDEHERELVAAVVSDVAGSLGYVL</sequence>
<dbReference type="InterPro" id="IPR029044">
    <property type="entry name" value="Nucleotide-diphossugar_trans"/>
</dbReference>
<dbReference type="AlphaFoldDB" id="A0A239MNI7"/>
<dbReference type="Pfam" id="PF13469">
    <property type="entry name" value="Sulfotransfer_3"/>
    <property type="match status" value="1"/>
</dbReference>
<dbReference type="RefSeq" id="WP_089393796.1">
    <property type="nucleotide sequence ID" value="NZ_FNEC01000001.1"/>
</dbReference>
<dbReference type="SUPFAM" id="SSF52540">
    <property type="entry name" value="P-loop containing nucleoside triphosphate hydrolases"/>
    <property type="match status" value="1"/>
</dbReference>
<dbReference type="Proteomes" id="UP000198309">
    <property type="component" value="Unassembled WGS sequence"/>
</dbReference>
<dbReference type="Gene3D" id="3.90.550.10">
    <property type="entry name" value="Spore Coat Polysaccharide Biosynthesis Protein SpsA, Chain A"/>
    <property type="match status" value="1"/>
</dbReference>
<proteinExistence type="predicted"/>
<dbReference type="SUPFAM" id="SSF53448">
    <property type="entry name" value="Nucleotide-diphospho-sugar transferases"/>
    <property type="match status" value="1"/>
</dbReference>
<reference evidence="2 3" key="2">
    <citation type="submission" date="2017-06" db="EMBL/GenBank/DDBJ databases">
        <authorList>
            <person name="Varghese N."/>
            <person name="Submissions S."/>
        </authorList>
    </citation>
    <scope>NUCLEOTIDE SEQUENCE [LARGE SCALE GENOMIC DNA]</scope>
    <source>
        <strain evidence="2 3">RLD-1</strain>
    </source>
</reference>
<evidence type="ECO:0000313" key="4">
    <source>
        <dbReference type="Proteomes" id="UP000199693"/>
    </source>
</evidence>
<evidence type="ECO:0000313" key="1">
    <source>
        <dbReference type="EMBL" id="SDH99845.1"/>
    </source>
</evidence>
<dbReference type="Gene3D" id="3.40.50.300">
    <property type="entry name" value="P-loop containing nucleotide triphosphate hydrolases"/>
    <property type="match status" value="1"/>
</dbReference>
<dbReference type="InterPro" id="IPR027417">
    <property type="entry name" value="P-loop_NTPase"/>
</dbReference>
<dbReference type="GO" id="GO:0016740">
    <property type="term" value="F:transferase activity"/>
    <property type="evidence" value="ECO:0007669"/>
    <property type="project" value="UniProtKB-KW"/>
</dbReference>
<evidence type="ECO:0000313" key="3">
    <source>
        <dbReference type="Proteomes" id="UP000198309"/>
    </source>
</evidence>
<organism evidence="1 4">
    <name type="scientific">Pseudomonas delhiensis</name>
    <dbReference type="NCBI Taxonomy" id="366289"/>
    <lineage>
        <taxon>Bacteria</taxon>
        <taxon>Pseudomonadati</taxon>
        <taxon>Pseudomonadota</taxon>
        <taxon>Gammaproteobacteria</taxon>
        <taxon>Pseudomonadales</taxon>
        <taxon>Pseudomonadaceae</taxon>
        <taxon>Pseudomonas</taxon>
    </lineage>
</organism>
<accession>A0A239MNI7</accession>
<dbReference type="EMBL" id="FZPC01000028">
    <property type="protein sequence ID" value="SNT44417.1"/>
    <property type="molecule type" value="Genomic_DNA"/>
</dbReference>
<protein>
    <submittedName>
        <fullName evidence="1">Sulfotransferase family protein</fullName>
    </submittedName>
</protein>
<keyword evidence="3" id="KW-1185">Reference proteome</keyword>
<gene>
    <name evidence="1" type="ORF">SAMN05216189_1001211</name>
    <name evidence="2" type="ORF">SAMN06295949_12861</name>
</gene>
<name>A0A239MNI7_9PSED</name>
<dbReference type="Proteomes" id="UP000199693">
    <property type="component" value="Unassembled WGS sequence"/>
</dbReference>
<dbReference type="EMBL" id="FNEC01000001">
    <property type="protein sequence ID" value="SDH99845.1"/>
    <property type="molecule type" value="Genomic_DNA"/>
</dbReference>
<keyword evidence="1" id="KW-0808">Transferase</keyword>